<keyword evidence="4" id="KW-1185">Reference proteome</keyword>
<dbReference type="AlphaFoldDB" id="A0A7J5YT90"/>
<dbReference type="OrthoDB" id="5778218at2759"/>
<accession>A0A7J5YT90</accession>
<gene>
    <name evidence="3" type="ORF">F7725_013220</name>
</gene>
<feature type="transmembrane region" description="Helical" evidence="1">
    <location>
        <begin position="45"/>
        <end position="61"/>
    </location>
</feature>
<organism evidence="3 4">
    <name type="scientific">Dissostichus mawsoni</name>
    <name type="common">Antarctic cod</name>
    <dbReference type="NCBI Taxonomy" id="36200"/>
    <lineage>
        <taxon>Eukaryota</taxon>
        <taxon>Metazoa</taxon>
        <taxon>Chordata</taxon>
        <taxon>Craniata</taxon>
        <taxon>Vertebrata</taxon>
        <taxon>Euteleostomi</taxon>
        <taxon>Actinopterygii</taxon>
        <taxon>Neopterygii</taxon>
        <taxon>Teleostei</taxon>
        <taxon>Neoteleostei</taxon>
        <taxon>Acanthomorphata</taxon>
        <taxon>Eupercaria</taxon>
        <taxon>Perciformes</taxon>
        <taxon>Notothenioidei</taxon>
        <taxon>Nototheniidae</taxon>
        <taxon>Dissostichus</taxon>
    </lineage>
</organism>
<name>A0A7J5YT90_DISMA</name>
<dbReference type="Gene3D" id="2.170.150.20">
    <property type="entry name" value="Peptide methionine sulfoxide reductase"/>
    <property type="match status" value="1"/>
</dbReference>
<dbReference type="PROSITE" id="PS51788">
    <property type="entry name" value="CULT"/>
    <property type="match status" value="1"/>
</dbReference>
<evidence type="ECO:0000313" key="3">
    <source>
        <dbReference type="EMBL" id="KAF3851448.1"/>
    </source>
</evidence>
<feature type="domain" description="CULT" evidence="2">
    <location>
        <begin position="240"/>
        <end position="365"/>
    </location>
</feature>
<keyword evidence="1" id="KW-1133">Transmembrane helix</keyword>
<dbReference type="EMBL" id="JAAKFY010000010">
    <property type="protein sequence ID" value="KAF3851448.1"/>
    <property type="molecule type" value="Genomic_DNA"/>
</dbReference>
<feature type="transmembrane region" description="Helical" evidence="1">
    <location>
        <begin position="12"/>
        <end position="33"/>
    </location>
</feature>
<keyword evidence="1" id="KW-0472">Membrane</keyword>
<protein>
    <recommendedName>
        <fullName evidence="2">CULT domain-containing protein</fullName>
    </recommendedName>
</protein>
<proteinExistence type="predicted"/>
<keyword evidence="1" id="KW-0812">Transmembrane</keyword>
<evidence type="ECO:0000256" key="1">
    <source>
        <dbReference type="SAM" id="Phobius"/>
    </source>
</evidence>
<comment type="caution">
    <text evidence="3">The sequence shown here is derived from an EMBL/GenBank/DDBJ whole genome shotgun (WGS) entry which is preliminary data.</text>
</comment>
<evidence type="ECO:0000259" key="2">
    <source>
        <dbReference type="PROSITE" id="PS51788"/>
    </source>
</evidence>
<dbReference type="InterPro" id="IPR034750">
    <property type="entry name" value="CULT"/>
</dbReference>
<evidence type="ECO:0000313" key="4">
    <source>
        <dbReference type="Proteomes" id="UP000518266"/>
    </source>
</evidence>
<reference evidence="3 4" key="1">
    <citation type="submission" date="2020-03" db="EMBL/GenBank/DDBJ databases">
        <title>Dissostichus mawsoni Genome sequencing and assembly.</title>
        <authorList>
            <person name="Park H."/>
        </authorList>
    </citation>
    <scope>NUCLEOTIDE SEQUENCE [LARGE SCALE GENOMIC DNA]</scope>
    <source>
        <strain evidence="3">DM0001</strain>
        <tissue evidence="3">Muscle</tissue>
    </source>
</reference>
<dbReference type="Proteomes" id="UP000518266">
    <property type="component" value="Unassembled WGS sequence"/>
</dbReference>
<dbReference type="CDD" id="cd15777">
    <property type="entry name" value="CRBN_C_like"/>
    <property type="match status" value="1"/>
</dbReference>
<sequence>MVPKQTDLVVYTVILLNADLLLHFLCELPGVLLRSLGLLGQQGQLLLILPLLLLLLLVSPLPQGLQLPLQIVFYFLYLIFTPVSEELSQAVIRVVYLSEAVNSVLQGCQLIGYCYTVDFCLYKRPQELVGLSVLTSGIRPVSKRETIKEDSEIFGYSGEFFFLPLFIPLMSDSTSRSMLYSASLPDRIPGGIQGVRTFGRPPSPLTWMSFALICRGNPQPGEACAAAGEEEGGTSSSPAAALILCRACGHELADGTDIHNVQSRMALSIRNDTSIGSRRVNVQLFENPHGHQFEVITFRKSDVTLHWPADKHFSWFPGFSWTLATCPRCWAFQPSDWPDTVTKNRFEESEHTFLALITHRLLREDFASSLLMIPKSLKS</sequence>